<dbReference type="Pfam" id="PF02366">
    <property type="entry name" value="PMT"/>
    <property type="match status" value="1"/>
</dbReference>
<evidence type="ECO:0000256" key="1">
    <source>
        <dbReference type="ARBA" id="ARBA00004127"/>
    </source>
</evidence>
<feature type="transmembrane region" description="Helical" evidence="10">
    <location>
        <begin position="169"/>
        <end position="187"/>
    </location>
</feature>
<comment type="function">
    <text evidence="10">Protein O-mannosyltransferase that catalyzes the transfer of a single mannose residue from a polyprenol phospho-mannosyl lipidic donor to the hydroxyl group of selected serine and threonine residues in acceptor proteins.</text>
</comment>
<comment type="similarity">
    <text evidence="3 10">Belongs to the glycosyltransferase 39 family.</text>
</comment>
<dbReference type="UniPathway" id="UPA00378"/>
<dbReference type="PANTHER" id="PTHR10050:SF46">
    <property type="entry name" value="PROTEIN O-MANNOSYL-TRANSFERASE 2"/>
    <property type="match status" value="1"/>
</dbReference>
<feature type="transmembrane region" description="Helical" evidence="10">
    <location>
        <begin position="142"/>
        <end position="162"/>
    </location>
</feature>
<feature type="domain" description="ArnT-like N-terminal" evidence="11">
    <location>
        <begin position="116"/>
        <end position="274"/>
    </location>
</feature>
<evidence type="ECO:0000256" key="10">
    <source>
        <dbReference type="RuleBase" id="RU367007"/>
    </source>
</evidence>
<evidence type="ECO:0000256" key="8">
    <source>
        <dbReference type="ARBA" id="ARBA00023136"/>
    </source>
</evidence>
<evidence type="ECO:0000313" key="13">
    <source>
        <dbReference type="EMBL" id="KTR05214.1"/>
    </source>
</evidence>
<evidence type="ECO:0000259" key="12">
    <source>
        <dbReference type="Pfam" id="PF16192"/>
    </source>
</evidence>
<evidence type="ECO:0000259" key="11">
    <source>
        <dbReference type="Pfam" id="PF02366"/>
    </source>
</evidence>
<evidence type="ECO:0000256" key="3">
    <source>
        <dbReference type="ARBA" id="ARBA00007222"/>
    </source>
</evidence>
<feature type="transmembrane region" description="Helical" evidence="10">
    <location>
        <begin position="444"/>
        <end position="460"/>
    </location>
</feature>
<keyword evidence="10" id="KW-1003">Cell membrane</keyword>
<evidence type="ECO:0000256" key="4">
    <source>
        <dbReference type="ARBA" id="ARBA00022676"/>
    </source>
</evidence>
<dbReference type="AlphaFoldDB" id="A0A175RQG2"/>
<feature type="transmembrane region" description="Helical" evidence="10">
    <location>
        <begin position="466"/>
        <end position="490"/>
    </location>
</feature>
<feature type="transmembrane region" description="Helical" evidence="10">
    <location>
        <begin position="261"/>
        <end position="280"/>
    </location>
</feature>
<protein>
    <recommendedName>
        <fullName evidence="9 10">Polyprenol-phosphate-mannose--protein mannosyltransferase</fullName>
        <ecNumber evidence="10">2.4.1.-</ecNumber>
    </recommendedName>
</protein>
<comment type="pathway">
    <text evidence="2 10">Protein modification; protein glycosylation.</text>
</comment>
<feature type="transmembrane region" description="Helical" evidence="10">
    <location>
        <begin position="502"/>
        <end position="521"/>
    </location>
</feature>
<feature type="transmembrane region" description="Helical" evidence="10">
    <location>
        <begin position="193"/>
        <end position="211"/>
    </location>
</feature>
<keyword evidence="5 10" id="KW-0808">Transferase</keyword>
<evidence type="ECO:0000256" key="2">
    <source>
        <dbReference type="ARBA" id="ARBA00004922"/>
    </source>
</evidence>
<evidence type="ECO:0000313" key="14">
    <source>
        <dbReference type="Proteomes" id="UP000078252"/>
    </source>
</evidence>
<keyword evidence="4 10" id="KW-0328">Glycosyltransferase</keyword>
<dbReference type="PANTHER" id="PTHR10050">
    <property type="entry name" value="DOLICHYL-PHOSPHATE-MANNOSE--PROTEIN MANNOSYLTRANSFERASE"/>
    <property type="match status" value="1"/>
</dbReference>
<dbReference type="GO" id="GO:0005886">
    <property type="term" value="C:plasma membrane"/>
    <property type="evidence" value="ECO:0007669"/>
    <property type="project" value="UniProtKB-SubCell"/>
</dbReference>
<dbReference type="GO" id="GO:0012505">
    <property type="term" value="C:endomembrane system"/>
    <property type="evidence" value="ECO:0007669"/>
    <property type="project" value="UniProtKB-SubCell"/>
</dbReference>
<gene>
    <name evidence="13" type="ORF">NS184_10610</name>
</gene>
<dbReference type="Proteomes" id="UP000078252">
    <property type="component" value="Unassembled WGS sequence"/>
</dbReference>
<reference evidence="13 14" key="1">
    <citation type="journal article" date="2016" name="Front. Microbiol.">
        <title>Genomic Resource of Rice Seed Associated Bacteria.</title>
        <authorList>
            <person name="Midha S."/>
            <person name="Bansal K."/>
            <person name="Sharma S."/>
            <person name="Kumar N."/>
            <person name="Patil P.P."/>
            <person name="Chaudhry V."/>
            <person name="Patil P.B."/>
        </authorList>
    </citation>
    <scope>NUCLEOTIDE SEQUENCE [LARGE SCALE GENOMIC DNA]</scope>
    <source>
        <strain evidence="13 14">NS184</strain>
    </source>
</reference>
<evidence type="ECO:0000256" key="6">
    <source>
        <dbReference type="ARBA" id="ARBA00022692"/>
    </source>
</evidence>
<dbReference type="RefSeq" id="WP_058726079.1">
    <property type="nucleotide sequence ID" value="NZ_LDQC01000058.1"/>
</dbReference>
<dbReference type="InterPro" id="IPR027005">
    <property type="entry name" value="PMT-like"/>
</dbReference>
<dbReference type="EMBL" id="LDQC01000058">
    <property type="protein sequence ID" value="KTR05214.1"/>
    <property type="molecule type" value="Genomic_DNA"/>
</dbReference>
<sequence>MTSELTDDRRDVADRPTGSRLDDWWAHVLRTGTRVAVWRWTGPLAVTLLAAVLRLAGLGHPHSLVFDETYYVKDGWSIVHLGYEGTWPANSSEKGAPTTDQRFADGQTDLFSQAAEFIAHPPLGKYLIGLGMLLFGADSSSGWRITVAVLGIATVFLTAVIARSLFRSTAIGTLAGFLLAIDGQAIVLSRVTLLDGILTFFVVLGAGALLLDRRWTERRLDAWVARRVAARRDTLWGPFLWWRPWLIAMGLALGLATATKWSGMFFLAFFAVYSVLGDMMMRRRAGIEFWSSSAFLQQAPVSFLLTVPIAAATYLASWTGWFLSRDGWDRDWIGSEGGQRWTGLLAWVPDSLQNWWHYQSEIYGFNIGLHTPHSYQANPLLWLVMQRPTSMYYVGTNAGQDGCSASRCGEAITGIANPFIWYASVIAVVALLVLWVLRRRWEYGFVLLGVAAGYLPWLMYVNRTVFQFYTIAFEPFMVMALAAAIGLVLGRRTDERSRRTRAIVWVGVYLGVVVLASVYWYPMWTAIQMPWDFIRSHYWVPSWL</sequence>
<proteinExistence type="inferred from homology"/>
<dbReference type="GO" id="GO:0004169">
    <property type="term" value="F:dolichyl-phosphate-mannose-protein mannosyltransferase activity"/>
    <property type="evidence" value="ECO:0007669"/>
    <property type="project" value="UniProtKB-UniRule"/>
</dbReference>
<accession>A0A175RQG2</accession>
<keyword evidence="6 10" id="KW-0812">Transmembrane</keyword>
<dbReference type="OrthoDB" id="9776737at2"/>
<evidence type="ECO:0000256" key="5">
    <source>
        <dbReference type="ARBA" id="ARBA00022679"/>
    </source>
</evidence>
<feature type="transmembrane region" description="Helical" evidence="10">
    <location>
        <begin position="301"/>
        <end position="323"/>
    </location>
</feature>
<comment type="caution">
    <text evidence="13">The sequence shown here is derived from an EMBL/GenBank/DDBJ whole genome shotgun (WGS) entry which is preliminary data.</text>
</comment>
<dbReference type="InterPro" id="IPR032421">
    <property type="entry name" value="PMT_4TMC"/>
</dbReference>
<evidence type="ECO:0000256" key="9">
    <source>
        <dbReference type="ARBA" id="ARBA00093617"/>
    </source>
</evidence>
<keyword evidence="8 10" id="KW-0472">Membrane</keyword>
<dbReference type="EC" id="2.4.1.-" evidence="10"/>
<organism evidence="13 14">
    <name type="scientific">Curtobacterium luteum</name>
    <dbReference type="NCBI Taxonomy" id="33881"/>
    <lineage>
        <taxon>Bacteria</taxon>
        <taxon>Bacillati</taxon>
        <taxon>Actinomycetota</taxon>
        <taxon>Actinomycetes</taxon>
        <taxon>Micrococcales</taxon>
        <taxon>Microbacteriaceae</taxon>
        <taxon>Curtobacterium</taxon>
    </lineage>
</organism>
<feature type="domain" description="Protein O-mannosyl-transferase C-terminal four TM" evidence="12">
    <location>
        <begin position="352"/>
        <end position="543"/>
    </location>
</feature>
<evidence type="ECO:0000256" key="7">
    <source>
        <dbReference type="ARBA" id="ARBA00022989"/>
    </source>
</evidence>
<dbReference type="InterPro" id="IPR003342">
    <property type="entry name" value="ArnT-like_N"/>
</dbReference>
<feature type="transmembrane region" description="Helical" evidence="10">
    <location>
        <begin position="419"/>
        <end position="437"/>
    </location>
</feature>
<dbReference type="Pfam" id="PF16192">
    <property type="entry name" value="PMT_4TMC"/>
    <property type="match status" value="1"/>
</dbReference>
<comment type="subcellular location">
    <subcellularLocation>
        <location evidence="10">Cell membrane</location>
    </subcellularLocation>
    <subcellularLocation>
        <location evidence="1">Endomembrane system</location>
        <topology evidence="1">Multi-pass membrane protein</topology>
    </subcellularLocation>
</comment>
<feature type="transmembrane region" description="Helical" evidence="10">
    <location>
        <begin position="37"/>
        <end position="56"/>
    </location>
</feature>
<keyword evidence="7 10" id="KW-1133">Transmembrane helix</keyword>
<dbReference type="PATRIC" id="fig|33881.3.peg.2468"/>
<dbReference type="STRING" id="33881.NS184_10610"/>
<name>A0A175RQG2_9MICO</name>
<feature type="transmembrane region" description="Helical" evidence="10">
    <location>
        <begin position="235"/>
        <end position="255"/>
    </location>
</feature>